<comment type="caution">
    <text evidence="1">The sequence shown here is derived from an EMBL/GenBank/DDBJ whole genome shotgun (WGS) entry which is preliminary data.</text>
</comment>
<proteinExistence type="predicted"/>
<dbReference type="Proteomes" id="UP000838756">
    <property type="component" value="Unassembled WGS sequence"/>
</dbReference>
<evidence type="ECO:0000313" key="1">
    <source>
        <dbReference type="EMBL" id="CAH2240942.1"/>
    </source>
</evidence>
<sequence length="87" mass="9904">MVQPKKIVGFYAAFRNAKPLDVGCREPSARAHVSEDYFAVSCNAGCPHFGVITNLCSSFEWFSSCHQLRSFLTICFRWNNYQTSQCQ</sequence>
<reference evidence="1" key="1">
    <citation type="submission" date="2022-03" db="EMBL/GenBank/DDBJ databases">
        <authorList>
            <person name="Lindestad O."/>
        </authorList>
    </citation>
    <scope>NUCLEOTIDE SEQUENCE</scope>
</reference>
<evidence type="ECO:0000313" key="2">
    <source>
        <dbReference type="Proteomes" id="UP000838756"/>
    </source>
</evidence>
<dbReference type="AlphaFoldDB" id="A0A8S4RUF3"/>
<organism evidence="1 2">
    <name type="scientific">Pararge aegeria aegeria</name>
    <dbReference type="NCBI Taxonomy" id="348720"/>
    <lineage>
        <taxon>Eukaryota</taxon>
        <taxon>Metazoa</taxon>
        <taxon>Ecdysozoa</taxon>
        <taxon>Arthropoda</taxon>
        <taxon>Hexapoda</taxon>
        <taxon>Insecta</taxon>
        <taxon>Pterygota</taxon>
        <taxon>Neoptera</taxon>
        <taxon>Endopterygota</taxon>
        <taxon>Lepidoptera</taxon>
        <taxon>Glossata</taxon>
        <taxon>Ditrysia</taxon>
        <taxon>Papilionoidea</taxon>
        <taxon>Nymphalidae</taxon>
        <taxon>Satyrinae</taxon>
        <taxon>Satyrini</taxon>
        <taxon>Parargina</taxon>
        <taxon>Pararge</taxon>
    </lineage>
</organism>
<protein>
    <submittedName>
        <fullName evidence="1">Jg9678 protein</fullName>
    </submittedName>
</protein>
<gene>
    <name evidence="1" type="primary">jg9678</name>
    <name evidence="1" type="ORF">PAEG_LOCUS17425</name>
</gene>
<dbReference type="EMBL" id="CAKXAJ010025557">
    <property type="protein sequence ID" value="CAH2240942.1"/>
    <property type="molecule type" value="Genomic_DNA"/>
</dbReference>
<keyword evidence="2" id="KW-1185">Reference proteome</keyword>
<name>A0A8S4RUF3_9NEOP</name>
<accession>A0A8S4RUF3</accession>